<keyword evidence="2" id="KW-1185">Reference proteome</keyword>
<name>A0A330L4D0_9BACT</name>
<organism evidence="1 2">
    <name type="scientific">Nitrospira lenta</name>
    <dbReference type="NCBI Taxonomy" id="1436998"/>
    <lineage>
        <taxon>Bacteria</taxon>
        <taxon>Pseudomonadati</taxon>
        <taxon>Nitrospirota</taxon>
        <taxon>Nitrospiria</taxon>
        <taxon>Nitrospirales</taxon>
        <taxon>Nitrospiraceae</taxon>
        <taxon>Nitrospira</taxon>
    </lineage>
</organism>
<evidence type="ECO:0000313" key="1">
    <source>
        <dbReference type="EMBL" id="SPP64641.1"/>
    </source>
</evidence>
<proteinExistence type="predicted"/>
<gene>
    <name evidence="1" type="ORF">NITLEN_20281</name>
</gene>
<evidence type="ECO:0000313" key="2">
    <source>
        <dbReference type="Proteomes" id="UP000248168"/>
    </source>
</evidence>
<dbReference type="EMBL" id="OUNR01000012">
    <property type="protein sequence ID" value="SPP64641.1"/>
    <property type="molecule type" value="Genomic_DNA"/>
</dbReference>
<dbReference type="AlphaFoldDB" id="A0A330L4D0"/>
<sequence length="62" mass="6883">MRWPHRGLQFSMGLDDGPAGWIGARAADLGQNCGQVCQKKAPKSHIFQRHGYSRTGYPKCLP</sequence>
<protein>
    <submittedName>
        <fullName evidence="1">Uncharacterized protein</fullName>
    </submittedName>
</protein>
<dbReference type="Proteomes" id="UP000248168">
    <property type="component" value="Unassembled WGS sequence"/>
</dbReference>
<reference evidence="2" key="1">
    <citation type="submission" date="2018-04" db="EMBL/GenBank/DDBJ databases">
        <authorList>
            <person name="Lucker S."/>
            <person name="Sakoula D."/>
        </authorList>
    </citation>
    <scope>NUCLEOTIDE SEQUENCE [LARGE SCALE GENOMIC DNA]</scope>
</reference>
<dbReference type="InParanoid" id="A0A330L4D0"/>
<accession>A0A330L4D0</accession>